<evidence type="ECO:0000313" key="2">
    <source>
        <dbReference type="EMBL" id="KAF7288256.1"/>
    </source>
</evidence>
<feature type="region of interest" description="Disordered" evidence="1">
    <location>
        <begin position="103"/>
        <end position="124"/>
    </location>
</feature>
<dbReference type="Proteomes" id="UP000613580">
    <property type="component" value="Unassembled WGS sequence"/>
</dbReference>
<comment type="caution">
    <text evidence="2">The sequence shown here is derived from an EMBL/GenBank/DDBJ whole genome shotgun (WGS) entry which is preliminary data.</text>
</comment>
<protein>
    <submittedName>
        <fullName evidence="2">Eukaryotic polypeptide chain release factor 3</fullName>
    </submittedName>
</protein>
<dbReference type="AlphaFoldDB" id="A0A8H6VQG0"/>
<sequence>MRSRPHRPLSGLEQVEAPRPRLQSLQHRRVLPSPHRPQHPPPSPVAKPPPCRRCPAQAGSISSTAQSSAPTQSKTFSMDRSKTDTNAIANEVRRAADEAVLEDLYGDSHQSKSRPSTTSSRGEVNAALCGDNVRIRLRGIDDEEISPGFMLTSPTKKPIPANIICAGYSAVMRIHTLSEGAELGVTWFKRPLSGRRDETSERHVRDMGGKEIEAVVEDASLWVKLTWRAETDMIHVGLAPRPSPLVDRRLSGSSRAPSRPSTGLPINMRLEALLPTPKSGQPLYPMRLDAILQLRPRPAMLPCQQVLQPMCIRQLRLVF</sequence>
<accession>A0A8H6VQG0</accession>
<feature type="compositionally biased region" description="Low complexity" evidence="1">
    <location>
        <begin position="56"/>
        <end position="75"/>
    </location>
</feature>
<feature type="compositionally biased region" description="Polar residues" evidence="1">
    <location>
        <begin position="113"/>
        <end position="122"/>
    </location>
</feature>
<name>A0A8H6VQG0_MYCCL</name>
<feature type="compositionally biased region" description="Pro residues" evidence="1">
    <location>
        <begin position="39"/>
        <end position="52"/>
    </location>
</feature>
<proteinExistence type="predicted"/>
<dbReference type="EMBL" id="JACAZE010000043">
    <property type="protein sequence ID" value="KAF7288256.1"/>
    <property type="molecule type" value="Genomic_DNA"/>
</dbReference>
<feature type="region of interest" description="Disordered" evidence="1">
    <location>
        <begin position="1"/>
        <end position="83"/>
    </location>
</feature>
<reference evidence="2" key="1">
    <citation type="submission" date="2020-05" db="EMBL/GenBank/DDBJ databases">
        <title>Mycena genomes resolve the evolution of fungal bioluminescence.</title>
        <authorList>
            <person name="Tsai I.J."/>
        </authorList>
    </citation>
    <scope>NUCLEOTIDE SEQUENCE</scope>
    <source>
        <strain evidence="2">110903Hualien_Pintung</strain>
    </source>
</reference>
<evidence type="ECO:0000256" key="1">
    <source>
        <dbReference type="SAM" id="MobiDB-lite"/>
    </source>
</evidence>
<gene>
    <name evidence="2" type="ORF">HMN09_01415800</name>
</gene>
<keyword evidence="3" id="KW-1185">Reference proteome</keyword>
<organism evidence="2 3">
    <name type="scientific">Mycena chlorophos</name>
    <name type="common">Agaric fungus</name>
    <name type="synonym">Agaricus chlorophos</name>
    <dbReference type="NCBI Taxonomy" id="658473"/>
    <lineage>
        <taxon>Eukaryota</taxon>
        <taxon>Fungi</taxon>
        <taxon>Dikarya</taxon>
        <taxon>Basidiomycota</taxon>
        <taxon>Agaricomycotina</taxon>
        <taxon>Agaricomycetes</taxon>
        <taxon>Agaricomycetidae</taxon>
        <taxon>Agaricales</taxon>
        <taxon>Marasmiineae</taxon>
        <taxon>Mycenaceae</taxon>
        <taxon>Mycena</taxon>
    </lineage>
</organism>
<evidence type="ECO:0000313" key="3">
    <source>
        <dbReference type="Proteomes" id="UP000613580"/>
    </source>
</evidence>